<gene>
    <name evidence="1" type="ORF">Gorai_009192</name>
</gene>
<dbReference type="PANTHER" id="PTHR31933">
    <property type="entry name" value="O-FUCOSYLTRANSFERASE 2-RELATED"/>
    <property type="match status" value="1"/>
</dbReference>
<evidence type="ECO:0000313" key="2">
    <source>
        <dbReference type="Proteomes" id="UP000593578"/>
    </source>
</evidence>
<dbReference type="EMBL" id="JABEZZ010000008">
    <property type="protein sequence ID" value="MBA0592208.1"/>
    <property type="molecule type" value="Genomic_DNA"/>
</dbReference>
<comment type="caution">
    <text evidence="1">The sequence shown here is derived from an EMBL/GenBank/DDBJ whole genome shotgun (WGS) entry which is preliminary data.</text>
</comment>
<dbReference type="Proteomes" id="UP000593578">
    <property type="component" value="Unassembled WGS sequence"/>
</dbReference>
<sequence>MALLGQLFLNKNITWLEFRQAVAEGHQNRQGQLKLRKPKQSIYTYPAPDLWTVEWSM</sequence>
<dbReference type="AlphaFoldDB" id="A0A7J8PSN1"/>
<accession>A0A7J8PSN1</accession>
<dbReference type="InterPro" id="IPR052272">
    <property type="entry name" value="GT106_glycosyltransferase"/>
</dbReference>
<organism evidence="1 2">
    <name type="scientific">Gossypium raimondii</name>
    <name type="common">Peruvian cotton</name>
    <name type="synonym">Gossypium klotzschianum subsp. raimondii</name>
    <dbReference type="NCBI Taxonomy" id="29730"/>
    <lineage>
        <taxon>Eukaryota</taxon>
        <taxon>Viridiplantae</taxon>
        <taxon>Streptophyta</taxon>
        <taxon>Embryophyta</taxon>
        <taxon>Tracheophyta</taxon>
        <taxon>Spermatophyta</taxon>
        <taxon>Magnoliopsida</taxon>
        <taxon>eudicotyledons</taxon>
        <taxon>Gunneridae</taxon>
        <taxon>Pentapetalae</taxon>
        <taxon>rosids</taxon>
        <taxon>malvids</taxon>
        <taxon>Malvales</taxon>
        <taxon>Malvaceae</taxon>
        <taxon>Malvoideae</taxon>
        <taxon>Gossypium</taxon>
    </lineage>
</organism>
<dbReference type="PANTHER" id="PTHR31933:SF5">
    <property type="entry name" value="O-FUCOSYLTRANSFERASE 31"/>
    <property type="match status" value="1"/>
</dbReference>
<proteinExistence type="predicted"/>
<name>A0A7J8PSN1_GOSRA</name>
<protein>
    <submittedName>
        <fullName evidence="1">Uncharacterized protein</fullName>
    </submittedName>
</protein>
<evidence type="ECO:0000313" key="1">
    <source>
        <dbReference type="EMBL" id="MBA0592208.1"/>
    </source>
</evidence>
<reference evidence="1 2" key="1">
    <citation type="journal article" date="2019" name="Genome Biol. Evol.">
        <title>Insights into the evolution of the New World diploid cottons (Gossypium, subgenus Houzingenia) based on genome sequencing.</title>
        <authorList>
            <person name="Grover C.E."/>
            <person name="Arick M.A. 2nd"/>
            <person name="Thrash A."/>
            <person name="Conover J.L."/>
            <person name="Sanders W.S."/>
            <person name="Peterson D.G."/>
            <person name="Frelichowski J.E."/>
            <person name="Scheffler J.A."/>
            <person name="Scheffler B.E."/>
            <person name="Wendel J.F."/>
        </authorList>
    </citation>
    <scope>NUCLEOTIDE SEQUENCE [LARGE SCALE GENOMIC DNA]</scope>
    <source>
        <strain evidence="1">8</strain>
        <tissue evidence="1">Leaf</tissue>
    </source>
</reference>